<dbReference type="Proteomes" id="UP000295371">
    <property type="component" value="Unassembled WGS sequence"/>
</dbReference>
<proteinExistence type="inferred from homology"/>
<evidence type="ECO:0000313" key="6">
    <source>
        <dbReference type="EMBL" id="TDT32501.1"/>
    </source>
</evidence>
<gene>
    <name evidence="6" type="ORF">CLV29_0079</name>
</gene>
<protein>
    <submittedName>
        <fullName evidence="6">Alpha/beta hydrolase family protein</fullName>
    </submittedName>
</protein>
<organism evidence="6 7">
    <name type="scientific">Naumannella halotolerans</name>
    <dbReference type="NCBI Taxonomy" id="993414"/>
    <lineage>
        <taxon>Bacteria</taxon>
        <taxon>Bacillati</taxon>
        <taxon>Actinomycetota</taxon>
        <taxon>Actinomycetes</taxon>
        <taxon>Propionibacteriales</taxon>
        <taxon>Propionibacteriaceae</taxon>
        <taxon>Naumannella</taxon>
    </lineage>
</organism>
<sequence>MAFAVYHGRVPRLRSAALSVLLTIAVLGTGSLGAVVAVGAPTLLRESLERDAGTAEPETGSSAPSAQPVPAERSPDRGESDAGNVVVPGMRDGLADLDAYRGQQLDWSACGEFRCAEVAAPLDWDLPADSAVTLALMQRPATRTPKLGTIFINPGGPGESGVALVEAFRSEGLEAYDIVGWDPRGTANSTPVRCGTDADRDALLALDESPDNEPEFDDLVEGWRNFGDLCLADSGRLLEHVSTVDTAKDLDLLRELVGDDKLNYFGYSYGTIIGQTYLELFPDRLGRIALDSVAPLPSDDTGFRTTGMGSGQVAGFDASLREFAEWCSGSPECSVEGSADGIIDRITGLLDDLDGRPLAVGGRDLSQSLAVTGIIAALYADSDQWPLLADALTAAMAGRGDALLGLADSYNGRAPNGHYAGGANAFLAINCLDAGDTGIEQARLDAESAASGSDLFGTYFGPSLACPTWPVDAVIPIRQTYPEAPPMLVIGVTGDPATPYEWTEDLAAQQPGAHLITLEGTGHTAYGRGDSCVDDAVVDYFADGDTPDGELRCS</sequence>
<dbReference type="SUPFAM" id="SSF53474">
    <property type="entry name" value="alpha/beta-Hydrolases"/>
    <property type="match status" value="1"/>
</dbReference>
<feature type="domain" description="Peptidase S33 tripeptidyl aminopeptidase-like C-terminal" evidence="5">
    <location>
        <begin position="455"/>
        <end position="553"/>
    </location>
</feature>
<comment type="caution">
    <text evidence="6">The sequence shown here is derived from an EMBL/GenBank/DDBJ whole genome shotgun (WGS) entry which is preliminary data.</text>
</comment>
<keyword evidence="3 6" id="KW-0378">Hydrolase</keyword>
<dbReference type="AlphaFoldDB" id="A0A4R7J579"/>
<keyword evidence="7" id="KW-1185">Reference proteome</keyword>
<evidence type="ECO:0000256" key="2">
    <source>
        <dbReference type="ARBA" id="ARBA00022729"/>
    </source>
</evidence>
<evidence type="ECO:0000256" key="3">
    <source>
        <dbReference type="ARBA" id="ARBA00022801"/>
    </source>
</evidence>
<dbReference type="GO" id="GO:0016787">
    <property type="term" value="F:hydrolase activity"/>
    <property type="evidence" value="ECO:0007669"/>
    <property type="project" value="UniProtKB-KW"/>
</dbReference>
<accession>A0A4R7J579</accession>
<reference evidence="6 7" key="1">
    <citation type="submission" date="2019-03" db="EMBL/GenBank/DDBJ databases">
        <title>Genomic Encyclopedia of Archaeal and Bacterial Type Strains, Phase II (KMG-II): from individual species to whole genera.</title>
        <authorList>
            <person name="Goeker M."/>
        </authorList>
    </citation>
    <scope>NUCLEOTIDE SEQUENCE [LARGE SCALE GENOMIC DNA]</scope>
    <source>
        <strain evidence="6 7">DSM 24323</strain>
    </source>
</reference>
<dbReference type="PANTHER" id="PTHR43248">
    <property type="entry name" value="2-SUCCINYL-6-HYDROXY-2,4-CYCLOHEXADIENE-1-CARBOXYLATE SYNTHASE"/>
    <property type="match status" value="1"/>
</dbReference>
<dbReference type="EMBL" id="SOAW01000001">
    <property type="protein sequence ID" value="TDT32501.1"/>
    <property type="molecule type" value="Genomic_DNA"/>
</dbReference>
<evidence type="ECO:0000256" key="1">
    <source>
        <dbReference type="ARBA" id="ARBA00010088"/>
    </source>
</evidence>
<dbReference type="InterPro" id="IPR051601">
    <property type="entry name" value="Serine_prot/Carboxylest_S33"/>
</dbReference>
<evidence type="ECO:0000259" key="5">
    <source>
        <dbReference type="Pfam" id="PF08386"/>
    </source>
</evidence>
<dbReference type="Gene3D" id="3.40.50.1820">
    <property type="entry name" value="alpha/beta hydrolase"/>
    <property type="match status" value="1"/>
</dbReference>
<dbReference type="PANTHER" id="PTHR43248:SF29">
    <property type="entry name" value="TRIPEPTIDYL AMINOPEPTIDASE"/>
    <property type="match status" value="1"/>
</dbReference>
<evidence type="ECO:0000256" key="4">
    <source>
        <dbReference type="SAM" id="MobiDB-lite"/>
    </source>
</evidence>
<dbReference type="InterPro" id="IPR013595">
    <property type="entry name" value="Pept_S33_TAP-like_C"/>
</dbReference>
<dbReference type="InterPro" id="IPR029058">
    <property type="entry name" value="AB_hydrolase_fold"/>
</dbReference>
<name>A0A4R7J579_9ACTN</name>
<keyword evidence="2" id="KW-0732">Signal</keyword>
<feature type="region of interest" description="Disordered" evidence="4">
    <location>
        <begin position="50"/>
        <end position="87"/>
    </location>
</feature>
<dbReference type="Pfam" id="PF08386">
    <property type="entry name" value="Abhydrolase_4"/>
    <property type="match status" value="1"/>
</dbReference>
<comment type="similarity">
    <text evidence="1">Belongs to the peptidase S33 family.</text>
</comment>
<evidence type="ECO:0000313" key="7">
    <source>
        <dbReference type="Proteomes" id="UP000295371"/>
    </source>
</evidence>